<dbReference type="InterPro" id="IPR000014">
    <property type="entry name" value="PAS"/>
</dbReference>
<evidence type="ECO:0000256" key="7">
    <source>
        <dbReference type="SAM" id="Phobius"/>
    </source>
</evidence>
<protein>
    <submittedName>
        <fullName evidence="10">Adenylate and Guanylate cyclase catalytic domain containing protein</fullName>
    </submittedName>
</protein>
<dbReference type="GO" id="GO:0001653">
    <property type="term" value="F:peptide receptor activity"/>
    <property type="evidence" value="ECO:0007669"/>
    <property type="project" value="TreeGrafter"/>
</dbReference>
<keyword evidence="5 7" id="KW-0472">Membrane</keyword>
<comment type="caution">
    <text evidence="10">The sequence shown here is derived from an EMBL/GenBank/DDBJ whole genome shotgun (WGS) entry which is preliminary data.</text>
</comment>
<dbReference type="GO" id="GO:0000166">
    <property type="term" value="F:nucleotide binding"/>
    <property type="evidence" value="ECO:0007669"/>
    <property type="project" value="UniProtKB-KW"/>
</dbReference>
<feature type="transmembrane region" description="Helical" evidence="7">
    <location>
        <begin position="790"/>
        <end position="810"/>
    </location>
</feature>
<evidence type="ECO:0000256" key="6">
    <source>
        <dbReference type="ARBA" id="ARBA00023239"/>
    </source>
</evidence>
<gene>
    <name evidence="10" type="ORF">TRFO_03698</name>
</gene>
<feature type="domain" description="Guanylate cyclase" evidence="9">
    <location>
        <begin position="1015"/>
        <end position="1147"/>
    </location>
</feature>
<dbReference type="Proteomes" id="UP000179807">
    <property type="component" value="Unassembled WGS sequence"/>
</dbReference>
<keyword evidence="2 7" id="KW-0812">Transmembrane</keyword>
<dbReference type="AlphaFoldDB" id="A0A1J4KLI9"/>
<dbReference type="RefSeq" id="XP_068365219.1">
    <property type="nucleotide sequence ID" value="XM_068491462.1"/>
</dbReference>
<keyword evidence="11" id="KW-1185">Reference proteome</keyword>
<feature type="transmembrane region" description="Helical" evidence="7">
    <location>
        <begin position="627"/>
        <end position="644"/>
    </location>
</feature>
<evidence type="ECO:0000256" key="2">
    <source>
        <dbReference type="ARBA" id="ARBA00022692"/>
    </source>
</evidence>
<dbReference type="CDD" id="cd07302">
    <property type="entry name" value="CHD"/>
    <property type="match status" value="1"/>
</dbReference>
<keyword evidence="3" id="KW-0547">Nucleotide-binding</keyword>
<dbReference type="SMART" id="SM00044">
    <property type="entry name" value="CYCc"/>
    <property type="match status" value="1"/>
</dbReference>
<dbReference type="Gene3D" id="3.30.70.1230">
    <property type="entry name" value="Nucleotide cyclase"/>
    <property type="match status" value="1"/>
</dbReference>
<dbReference type="GeneID" id="94826166"/>
<dbReference type="InterPro" id="IPR035965">
    <property type="entry name" value="PAS-like_dom_sf"/>
</dbReference>
<feature type="transmembrane region" description="Helical" evidence="7">
    <location>
        <begin position="507"/>
        <end position="531"/>
    </location>
</feature>
<dbReference type="PROSITE" id="PS50112">
    <property type="entry name" value="PAS"/>
    <property type="match status" value="1"/>
</dbReference>
<reference evidence="10" key="1">
    <citation type="submission" date="2016-10" db="EMBL/GenBank/DDBJ databases">
        <authorList>
            <person name="Benchimol M."/>
            <person name="Almeida L.G."/>
            <person name="Vasconcelos A.T."/>
            <person name="Perreira-Neves A."/>
            <person name="Rosa I.A."/>
            <person name="Tasca T."/>
            <person name="Bogo M.R."/>
            <person name="de Souza W."/>
        </authorList>
    </citation>
    <scope>NUCLEOTIDE SEQUENCE [LARGE SCALE GENOMIC DNA]</scope>
    <source>
        <strain evidence="10">K</strain>
    </source>
</reference>
<dbReference type="EMBL" id="MLAK01000571">
    <property type="protein sequence ID" value="OHT12083.1"/>
    <property type="molecule type" value="Genomic_DNA"/>
</dbReference>
<evidence type="ECO:0000256" key="3">
    <source>
        <dbReference type="ARBA" id="ARBA00022741"/>
    </source>
</evidence>
<sequence>MKFSYNYITNFYLHYGIHEMADLFLDMSLIKYIIQNEYSTKNLISCLKFAVVFPCENRLCNQIMILLRGKRDTTIFDKFLIFQVKKIRLLRQSTSSIQSSEQLQEISRLSSTTEMKVSNFFKRRTANCGVLFDIHKYVSKTHSLFMESLISYANSTVFRDAYVNFLIESEADFTGAILETRRRDLIESGMTYAKDLCFKAFVVAYPEYLKEQILTIKRQFIINMKNDGSNSNNENKRSQSTSDELELKVEEEIGKNIIKQARIRIAMQNAIRGKKANNSKILLIFLIVTLIASIALYSAIFGIMYGYFDNRYDATKRSMKCANVLMYFATTNLANLLQWGNITTHFVAGVNREKQWYTHESPYIGFLDYDLTYDKNALAFKDKAQYTYVDLTSDFSDFALNSADRASVQEMSAPLVDPKVEVTLCKNGSPEKTIHTGLGMAMTFLYTAQTILSNNRDYFSWFNSSDEFCHVTSVGSSISDSLIEFRMGIVNDEIKTAQKVKLFINEFMIIVSVVFGLYSIGVFLVISFMFLKEINLFVERILGFEKSVLEAASCTLHKNEKDDQMRTDINQNQDKYSNFNIYMYNSIVIILVFGVIALYIVDMLQAETLNKRLEYTTQWSLKSSVRMPYALISLHSLLMALFTSGKQKMEINITTAAKQIKIWSTNIETIIENSDFLIQGDSNIEGIIGFDPVIDDITTKSQCDPDPGNVSMHETYRCNSLNQLYYYYYSLSNDIIEEIDKYDGRIFGKMPGEIPHLVLNHCIPDSVKLNERFDQLVLSFLNDFKTLHTLFFILEIIMIILIFLFGFLLWQHLNNAFSTALLLLRRISPVAVVNNPKILRYILDISMKDHSTEMTTSESIVKNSLSGIICTAQNGSIEIINKSITTILGFSPDQVLGQSIGALFDEESSNIVRQKLELMILKQSALYYEDHVICLDDSNVSVPCQMIIIGVENDEKKLSFVIVLNEESALIEQQETAEKAKARSEKLLYNILPREIVIRINSGEKDISFSVPMATISFIDFVKFSEYSSSLTPKEIMGNLSTFFGAFDEILSKYPMLMKIKLIGDVYMCAGGLFNPDAPPNAHAEQMVNFDIEVLQAIDDLNMKLSTLLSVRIGINTGGPLIAGVLGTDKPVFDIIGDPINIASRLQSTDIPGQIQISQAVHDLICQGDFNIEPRGEVFLKGKGKAQVYLVKPQTVLAFQLSAEMHNSTSSFVNNSAPNIQ</sequence>
<evidence type="ECO:0000256" key="5">
    <source>
        <dbReference type="ARBA" id="ARBA00023136"/>
    </source>
</evidence>
<proteinExistence type="predicted"/>
<dbReference type="GO" id="GO:0004383">
    <property type="term" value="F:guanylate cyclase activity"/>
    <property type="evidence" value="ECO:0007669"/>
    <property type="project" value="TreeGrafter"/>
</dbReference>
<dbReference type="InterPro" id="IPR001054">
    <property type="entry name" value="A/G_cyclase"/>
</dbReference>
<dbReference type="SUPFAM" id="SSF55073">
    <property type="entry name" value="Nucleotide cyclase"/>
    <property type="match status" value="1"/>
</dbReference>
<dbReference type="PANTHER" id="PTHR11920">
    <property type="entry name" value="GUANYLYL CYCLASE"/>
    <property type="match status" value="1"/>
</dbReference>
<evidence type="ECO:0000313" key="10">
    <source>
        <dbReference type="EMBL" id="OHT12083.1"/>
    </source>
</evidence>
<keyword evidence="6" id="KW-0456">Lyase</keyword>
<dbReference type="Pfam" id="PF13426">
    <property type="entry name" value="PAS_9"/>
    <property type="match status" value="1"/>
</dbReference>
<dbReference type="GO" id="GO:0007168">
    <property type="term" value="P:receptor guanylyl cyclase signaling pathway"/>
    <property type="evidence" value="ECO:0007669"/>
    <property type="project" value="TreeGrafter"/>
</dbReference>
<dbReference type="Pfam" id="PF00211">
    <property type="entry name" value="Guanylate_cyc"/>
    <property type="match status" value="1"/>
</dbReference>
<dbReference type="PANTHER" id="PTHR11920:SF335">
    <property type="entry name" value="GUANYLATE CYCLASE"/>
    <property type="match status" value="1"/>
</dbReference>
<dbReference type="CDD" id="cd00130">
    <property type="entry name" value="PAS"/>
    <property type="match status" value="1"/>
</dbReference>
<dbReference type="SUPFAM" id="SSF55785">
    <property type="entry name" value="PYP-like sensor domain (PAS domain)"/>
    <property type="match status" value="1"/>
</dbReference>
<dbReference type="Gene3D" id="3.30.450.20">
    <property type="entry name" value="PAS domain"/>
    <property type="match status" value="1"/>
</dbReference>
<dbReference type="GO" id="GO:0035556">
    <property type="term" value="P:intracellular signal transduction"/>
    <property type="evidence" value="ECO:0007669"/>
    <property type="project" value="InterPro"/>
</dbReference>
<dbReference type="InterPro" id="IPR029787">
    <property type="entry name" value="Nucleotide_cyclase"/>
</dbReference>
<dbReference type="OrthoDB" id="1890790at2759"/>
<dbReference type="NCBIfam" id="TIGR00229">
    <property type="entry name" value="sensory_box"/>
    <property type="match status" value="1"/>
</dbReference>
<dbReference type="SMART" id="SM00091">
    <property type="entry name" value="PAS"/>
    <property type="match status" value="1"/>
</dbReference>
<feature type="domain" description="PAS" evidence="8">
    <location>
        <begin position="853"/>
        <end position="923"/>
    </location>
</feature>
<evidence type="ECO:0000256" key="4">
    <source>
        <dbReference type="ARBA" id="ARBA00022989"/>
    </source>
</evidence>
<organism evidence="10 11">
    <name type="scientific">Tritrichomonas foetus</name>
    <dbReference type="NCBI Taxonomy" id="1144522"/>
    <lineage>
        <taxon>Eukaryota</taxon>
        <taxon>Metamonada</taxon>
        <taxon>Parabasalia</taxon>
        <taxon>Tritrichomonadida</taxon>
        <taxon>Tritrichomonadidae</taxon>
        <taxon>Tritrichomonas</taxon>
    </lineage>
</organism>
<feature type="transmembrane region" description="Helical" evidence="7">
    <location>
        <begin position="281"/>
        <end position="308"/>
    </location>
</feature>
<keyword evidence="4 7" id="KW-1133">Transmembrane helix</keyword>
<evidence type="ECO:0000313" key="11">
    <source>
        <dbReference type="Proteomes" id="UP000179807"/>
    </source>
</evidence>
<dbReference type="InterPro" id="IPR050401">
    <property type="entry name" value="Cyclic_nucleotide_synthase"/>
</dbReference>
<evidence type="ECO:0000256" key="1">
    <source>
        <dbReference type="ARBA" id="ARBA00004370"/>
    </source>
</evidence>
<dbReference type="GO" id="GO:0004016">
    <property type="term" value="F:adenylate cyclase activity"/>
    <property type="evidence" value="ECO:0007669"/>
    <property type="project" value="TreeGrafter"/>
</dbReference>
<dbReference type="PROSITE" id="PS50125">
    <property type="entry name" value="GUANYLATE_CYCLASE_2"/>
    <property type="match status" value="1"/>
</dbReference>
<evidence type="ECO:0000259" key="9">
    <source>
        <dbReference type="PROSITE" id="PS50125"/>
    </source>
</evidence>
<evidence type="ECO:0000259" key="8">
    <source>
        <dbReference type="PROSITE" id="PS50112"/>
    </source>
</evidence>
<dbReference type="VEuPathDB" id="TrichDB:TRFO_03698"/>
<feature type="transmembrane region" description="Helical" evidence="7">
    <location>
        <begin position="581"/>
        <end position="601"/>
    </location>
</feature>
<name>A0A1J4KLI9_9EUKA</name>
<accession>A0A1J4KLI9</accession>
<comment type="subcellular location">
    <subcellularLocation>
        <location evidence="1">Membrane</location>
    </subcellularLocation>
</comment>
<dbReference type="GO" id="GO:0005886">
    <property type="term" value="C:plasma membrane"/>
    <property type="evidence" value="ECO:0007669"/>
    <property type="project" value="TreeGrafter"/>
</dbReference>